<comment type="similarity">
    <text evidence="8">Belongs to the MntP (TC 9.B.29) family.</text>
</comment>
<evidence type="ECO:0000256" key="8">
    <source>
        <dbReference type="HAMAP-Rule" id="MF_01521"/>
    </source>
</evidence>
<dbReference type="PANTHER" id="PTHR35529:SF1">
    <property type="entry name" value="MANGANESE EFFLUX PUMP MNTP-RELATED"/>
    <property type="match status" value="1"/>
</dbReference>
<dbReference type="Pfam" id="PF02659">
    <property type="entry name" value="Mntp"/>
    <property type="match status" value="1"/>
</dbReference>
<evidence type="ECO:0000256" key="6">
    <source>
        <dbReference type="ARBA" id="ARBA00023136"/>
    </source>
</evidence>
<feature type="transmembrane region" description="Helical" evidence="8">
    <location>
        <begin position="132"/>
        <end position="153"/>
    </location>
</feature>
<protein>
    <recommendedName>
        <fullName evidence="8">Putative manganese efflux pump MntP</fullName>
    </recommendedName>
</protein>
<feature type="transmembrane region" description="Helical" evidence="8">
    <location>
        <begin position="68"/>
        <end position="86"/>
    </location>
</feature>
<evidence type="ECO:0000313" key="10">
    <source>
        <dbReference type="Proteomes" id="UP000036406"/>
    </source>
</evidence>
<evidence type="ECO:0000256" key="1">
    <source>
        <dbReference type="ARBA" id="ARBA00022448"/>
    </source>
</evidence>
<keyword evidence="3 8" id="KW-0812">Transmembrane</keyword>
<evidence type="ECO:0000256" key="4">
    <source>
        <dbReference type="ARBA" id="ARBA00022989"/>
    </source>
</evidence>
<feature type="transmembrane region" description="Helical" evidence="8">
    <location>
        <begin position="39"/>
        <end position="62"/>
    </location>
</feature>
<dbReference type="EMBL" id="CP011494">
    <property type="protein sequence ID" value="AKO52437.1"/>
    <property type="molecule type" value="Genomic_DNA"/>
</dbReference>
<keyword evidence="5 8" id="KW-0406">Ion transport</keyword>
<proteinExistence type="inferred from homology"/>
<dbReference type="GO" id="GO:0005384">
    <property type="term" value="F:manganese ion transmembrane transporter activity"/>
    <property type="evidence" value="ECO:0007669"/>
    <property type="project" value="UniProtKB-UniRule"/>
</dbReference>
<organism evidence="9 10">
    <name type="scientific">Marinobacter psychrophilus</name>
    <dbReference type="NCBI Taxonomy" id="330734"/>
    <lineage>
        <taxon>Bacteria</taxon>
        <taxon>Pseudomonadati</taxon>
        <taxon>Pseudomonadota</taxon>
        <taxon>Gammaproteobacteria</taxon>
        <taxon>Pseudomonadales</taxon>
        <taxon>Marinobacteraceae</taxon>
        <taxon>Marinobacter</taxon>
    </lineage>
</organism>
<evidence type="ECO:0000256" key="2">
    <source>
        <dbReference type="ARBA" id="ARBA00022475"/>
    </source>
</evidence>
<accession>A0A0H4IBK8</accession>
<evidence type="ECO:0000256" key="5">
    <source>
        <dbReference type="ARBA" id="ARBA00023065"/>
    </source>
</evidence>
<dbReference type="KEGG" id="mpq:ABA45_08390"/>
<dbReference type="GO" id="GO:0005886">
    <property type="term" value="C:plasma membrane"/>
    <property type="evidence" value="ECO:0007669"/>
    <property type="project" value="UniProtKB-SubCell"/>
</dbReference>
<keyword evidence="7 8" id="KW-0464">Manganese</keyword>
<comment type="subcellular location">
    <subcellularLocation>
        <location evidence="8">Cell membrane</location>
        <topology evidence="8">Multi-pass membrane protein</topology>
    </subcellularLocation>
</comment>
<dbReference type="Proteomes" id="UP000036406">
    <property type="component" value="Chromosome"/>
</dbReference>
<feature type="transmembrane region" description="Helical" evidence="8">
    <location>
        <begin position="165"/>
        <end position="182"/>
    </location>
</feature>
<feature type="transmembrane region" description="Helical" evidence="8">
    <location>
        <begin position="6"/>
        <end position="27"/>
    </location>
</feature>
<reference evidence="9 10" key="1">
    <citation type="submission" date="2015-05" db="EMBL/GenBank/DDBJ databases">
        <title>Complete genome of Marinobacter psychrophilus strain 20041T isolated from sea-ice of the Canadian Basin.</title>
        <authorList>
            <person name="Song L."/>
            <person name="Ren L."/>
            <person name="Yu Y."/>
            <person name="Wang X."/>
        </authorList>
    </citation>
    <scope>NUCLEOTIDE SEQUENCE [LARGE SCALE GENOMIC DNA]</scope>
    <source>
        <strain evidence="9 10">20041</strain>
    </source>
</reference>
<dbReference type="PATRIC" id="fig|330734.3.peg.1762"/>
<dbReference type="InterPro" id="IPR022929">
    <property type="entry name" value="Put_MntP"/>
</dbReference>
<feature type="transmembrane region" description="Helical" evidence="8">
    <location>
        <begin position="107"/>
        <end position="126"/>
    </location>
</feature>
<gene>
    <name evidence="8" type="primary">mntP</name>
    <name evidence="9" type="ORF">ABA45_08390</name>
</gene>
<keyword evidence="2 8" id="KW-1003">Cell membrane</keyword>
<evidence type="ECO:0000313" key="9">
    <source>
        <dbReference type="EMBL" id="AKO52437.1"/>
    </source>
</evidence>
<comment type="function">
    <text evidence="8">Probably functions as a manganese efflux pump.</text>
</comment>
<name>A0A0H4IBK8_9GAMM</name>
<dbReference type="AlphaFoldDB" id="A0A0H4IBK8"/>
<evidence type="ECO:0000256" key="3">
    <source>
        <dbReference type="ARBA" id="ARBA00022692"/>
    </source>
</evidence>
<dbReference type="RefSeq" id="WP_048385298.1">
    <property type="nucleotide sequence ID" value="NZ_CP011494.1"/>
</dbReference>
<sequence length="185" mass="19657">MNPIALPLLALSMSTDAFAVAICKGASLKNPRFFEALRMGLIFGLIEAITPLIGWLIGNIAAPYVDVWGHWIAFALLVVLGLHMFYEGLNPCREEIEQPSRHSFFKIALTAFGTSIDAMAVGASLAFSEVNIFLAAGLIGLATTVMVTLGVMLGRVVGSLFGQKAECIGGLTLIAVGVWILSGKF</sequence>
<keyword evidence="6 8" id="KW-0472">Membrane</keyword>
<keyword evidence="10" id="KW-1185">Reference proteome</keyword>
<dbReference type="PANTHER" id="PTHR35529">
    <property type="entry name" value="MANGANESE EFFLUX PUMP MNTP-RELATED"/>
    <property type="match status" value="1"/>
</dbReference>
<dbReference type="HAMAP" id="MF_01521">
    <property type="entry name" value="MntP_pump"/>
    <property type="match status" value="1"/>
</dbReference>
<keyword evidence="4 8" id="KW-1133">Transmembrane helix</keyword>
<keyword evidence="1 8" id="KW-0813">Transport</keyword>
<dbReference type="InterPro" id="IPR003810">
    <property type="entry name" value="Mntp/YtaF"/>
</dbReference>
<evidence type="ECO:0000256" key="7">
    <source>
        <dbReference type="ARBA" id="ARBA00023211"/>
    </source>
</evidence>